<keyword evidence="2" id="KW-0560">Oxidoreductase</keyword>
<proteinExistence type="predicted"/>
<dbReference type="PANTHER" id="PTHR48106">
    <property type="entry name" value="QUINONE OXIDOREDUCTASE PIG3-RELATED"/>
    <property type="match status" value="1"/>
</dbReference>
<comment type="caution">
    <text evidence="4">The sequence shown here is derived from an EMBL/GenBank/DDBJ whole genome shotgun (WGS) entry which is preliminary data.</text>
</comment>
<organism evidence="4 5">
    <name type="scientific">Pseudonocardia halophobica</name>
    <dbReference type="NCBI Taxonomy" id="29401"/>
    <lineage>
        <taxon>Bacteria</taxon>
        <taxon>Bacillati</taxon>
        <taxon>Actinomycetota</taxon>
        <taxon>Actinomycetes</taxon>
        <taxon>Pseudonocardiales</taxon>
        <taxon>Pseudonocardiaceae</taxon>
        <taxon>Pseudonocardia</taxon>
    </lineage>
</organism>
<feature type="domain" description="Enoyl reductase (ER)" evidence="3">
    <location>
        <begin position="10"/>
        <end position="311"/>
    </location>
</feature>
<name>A0A9W6L2X6_9PSEU</name>
<reference evidence="4" key="2">
    <citation type="submission" date="2023-01" db="EMBL/GenBank/DDBJ databases">
        <authorList>
            <person name="Sun Q."/>
            <person name="Evtushenko L."/>
        </authorList>
    </citation>
    <scope>NUCLEOTIDE SEQUENCE</scope>
    <source>
        <strain evidence="4">VKM Ac-1069</strain>
    </source>
</reference>
<reference evidence="4" key="1">
    <citation type="journal article" date="2014" name="Int. J. Syst. Evol. Microbiol.">
        <title>Complete genome sequence of Corynebacterium casei LMG S-19264T (=DSM 44701T), isolated from a smear-ripened cheese.</title>
        <authorList>
            <consortium name="US DOE Joint Genome Institute (JGI-PGF)"/>
            <person name="Walter F."/>
            <person name="Albersmeier A."/>
            <person name="Kalinowski J."/>
            <person name="Ruckert C."/>
        </authorList>
    </citation>
    <scope>NUCLEOTIDE SEQUENCE</scope>
    <source>
        <strain evidence="4">VKM Ac-1069</strain>
    </source>
</reference>
<sequence length="318" mass="32907">MYAVGIPHPGGPEVLRLVELPTPEPGPREIRIRTTAAAVNPTDTAFRQWGPRESEGLPAPWVPGMEMAGVVDAVGPDSAWAVGERVMAIVMPRRALGGAQAEYVVVPDNAAAAIPDGISDVEASTLPMNGLTVYSALLHLGLTAGQTLGVTGAAGAVGGYAIELGRIAGLRVVADAFAQDAELVRGLGADVVVPASRDVAEEVAAFRAAVPDGVDGLIDAAVLDAGALPMVRDGGALTTVRFWAGPTERDIRVHPVMVRDHLTDGAEIAKLAQLVLDGRLTLRVADTYPAAEAAAAHRRLQAGGTRGRLVLTFGKDPR</sequence>
<dbReference type="Gene3D" id="3.90.180.10">
    <property type="entry name" value="Medium-chain alcohol dehydrogenases, catalytic domain"/>
    <property type="match status" value="1"/>
</dbReference>
<dbReference type="SUPFAM" id="SSF50129">
    <property type="entry name" value="GroES-like"/>
    <property type="match status" value="1"/>
</dbReference>
<dbReference type="InterPro" id="IPR011032">
    <property type="entry name" value="GroES-like_sf"/>
</dbReference>
<dbReference type="RefSeq" id="WP_037047309.1">
    <property type="nucleotide sequence ID" value="NZ_BAAAUZ010000049.1"/>
</dbReference>
<dbReference type="Pfam" id="PF13602">
    <property type="entry name" value="ADH_zinc_N_2"/>
    <property type="match status" value="1"/>
</dbReference>
<dbReference type="SMART" id="SM00829">
    <property type="entry name" value="PKS_ER"/>
    <property type="match status" value="1"/>
</dbReference>
<dbReference type="InterPro" id="IPR013154">
    <property type="entry name" value="ADH-like_N"/>
</dbReference>
<keyword evidence="1" id="KW-0521">NADP</keyword>
<gene>
    <name evidence="4" type="ORF">GCM10017577_38780</name>
</gene>
<dbReference type="EMBL" id="BSFQ01000016">
    <property type="protein sequence ID" value="GLL12737.1"/>
    <property type="molecule type" value="Genomic_DNA"/>
</dbReference>
<dbReference type="PANTHER" id="PTHR48106:SF18">
    <property type="entry name" value="QUINONE OXIDOREDUCTASE PIG3"/>
    <property type="match status" value="1"/>
</dbReference>
<protein>
    <submittedName>
        <fullName evidence="4">Zinc-binding alcohol dehydrogenase</fullName>
    </submittedName>
</protein>
<dbReference type="GO" id="GO:0016651">
    <property type="term" value="F:oxidoreductase activity, acting on NAD(P)H"/>
    <property type="evidence" value="ECO:0007669"/>
    <property type="project" value="TreeGrafter"/>
</dbReference>
<dbReference type="InterPro" id="IPR036291">
    <property type="entry name" value="NAD(P)-bd_dom_sf"/>
</dbReference>
<evidence type="ECO:0000256" key="2">
    <source>
        <dbReference type="ARBA" id="ARBA00023002"/>
    </source>
</evidence>
<dbReference type="GO" id="GO:0070402">
    <property type="term" value="F:NADPH binding"/>
    <property type="evidence" value="ECO:0007669"/>
    <property type="project" value="TreeGrafter"/>
</dbReference>
<keyword evidence="5" id="KW-1185">Reference proteome</keyword>
<dbReference type="InterPro" id="IPR020843">
    <property type="entry name" value="ER"/>
</dbReference>
<evidence type="ECO:0000256" key="1">
    <source>
        <dbReference type="ARBA" id="ARBA00022857"/>
    </source>
</evidence>
<dbReference type="Pfam" id="PF08240">
    <property type="entry name" value="ADH_N"/>
    <property type="match status" value="1"/>
</dbReference>
<dbReference type="AlphaFoldDB" id="A0A9W6L2X6"/>
<dbReference type="SUPFAM" id="SSF51735">
    <property type="entry name" value="NAD(P)-binding Rossmann-fold domains"/>
    <property type="match status" value="1"/>
</dbReference>
<evidence type="ECO:0000259" key="3">
    <source>
        <dbReference type="SMART" id="SM00829"/>
    </source>
</evidence>
<dbReference type="Gene3D" id="3.40.50.720">
    <property type="entry name" value="NAD(P)-binding Rossmann-like Domain"/>
    <property type="match status" value="1"/>
</dbReference>
<evidence type="ECO:0000313" key="5">
    <source>
        <dbReference type="Proteomes" id="UP001143463"/>
    </source>
</evidence>
<accession>A0A9W6L2X6</accession>
<dbReference type="Proteomes" id="UP001143463">
    <property type="component" value="Unassembled WGS sequence"/>
</dbReference>
<dbReference type="CDD" id="cd05289">
    <property type="entry name" value="MDR_like_2"/>
    <property type="match status" value="1"/>
</dbReference>
<evidence type="ECO:0000313" key="4">
    <source>
        <dbReference type="EMBL" id="GLL12737.1"/>
    </source>
</evidence>